<comment type="caution">
    <text evidence="11">The sequence shown here is derived from an EMBL/GenBank/DDBJ whole genome shotgun (WGS) entry which is preliminary data.</text>
</comment>
<dbReference type="PANTHER" id="PTHR12129">
    <property type="entry name" value="HEPARAN SULFATE 2-O-SULFOTRANSFERASE"/>
    <property type="match status" value="1"/>
</dbReference>
<dbReference type="SUPFAM" id="SSF52540">
    <property type="entry name" value="P-loop containing nucleoside triphosphate hydrolases"/>
    <property type="match status" value="1"/>
</dbReference>
<dbReference type="Gene3D" id="3.40.50.300">
    <property type="entry name" value="P-loop containing nucleotide triphosphate hydrolases"/>
    <property type="match status" value="1"/>
</dbReference>
<organism evidence="11 12">
    <name type="scientific">Holothuria leucospilota</name>
    <name type="common">Black long sea cucumber</name>
    <name type="synonym">Mertensiothuria leucospilota</name>
    <dbReference type="NCBI Taxonomy" id="206669"/>
    <lineage>
        <taxon>Eukaryota</taxon>
        <taxon>Metazoa</taxon>
        <taxon>Echinodermata</taxon>
        <taxon>Eleutherozoa</taxon>
        <taxon>Echinozoa</taxon>
        <taxon>Holothuroidea</taxon>
        <taxon>Aspidochirotacea</taxon>
        <taxon>Aspidochirotida</taxon>
        <taxon>Holothuriidae</taxon>
        <taxon>Holothuria</taxon>
    </lineage>
</organism>
<dbReference type="InterPro" id="IPR007734">
    <property type="entry name" value="Heparan_SO4_2-O-STrfase"/>
</dbReference>
<evidence type="ECO:0000256" key="5">
    <source>
        <dbReference type="ARBA" id="ARBA00022968"/>
    </source>
</evidence>
<keyword evidence="5" id="KW-0735">Signal-anchor</keyword>
<dbReference type="GO" id="GO:0008146">
    <property type="term" value="F:sulfotransferase activity"/>
    <property type="evidence" value="ECO:0007669"/>
    <property type="project" value="InterPro"/>
</dbReference>
<dbReference type="InterPro" id="IPR027417">
    <property type="entry name" value="P-loop_NTPase"/>
</dbReference>
<dbReference type="Pfam" id="PF03567">
    <property type="entry name" value="Sulfotransfer_2"/>
    <property type="match status" value="1"/>
</dbReference>
<evidence type="ECO:0000256" key="7">
    <source>
        <dbReference type="ARBA" id="ARBA00023034"/>
    </source>
</evidence>
<evidence type="ECO:0000313" key="11">
    <source>
        <dbReference type="EMBL" id="KAJ8023039.1"/>
    </source>
</evidence>
<keyword evidence="3" id="KW-0808">Transferase</keyword>
<dbReference type="EMBL" id="JAIZAY010000020">
    <property type="protein sequence ID" value="KAJ8023039.1"/>
    <property type="molecule type" value="Genomic_DNA"/>
</dbReference>
<keyword evidence="4" id="KW-0812">Transmembrane</keyword>
<dbReference type="PANTHER" id="PTHR12129:SF15">
    <property type="entry name" value="URONYL 2-SULFOTRANSFERASE"/>
    <property type="match status" value="1"/>
</dbReference>
<keyword evidence="6" id="KW-1133">Transmembrane helix</keyword>
<dbReference type="GO" id="GO:0000139">
    <property type="term" value="C:Golgi membrane"/>
    <property type="evidence" value="ECO:0007669"/>
    <property type="project" value="UniProtKB-SubCell"/>
</dbReference>
<feature type="region of interest" description="Disordered" evidence="10">
    <location>
        <begin position="1"/>
        <end position="25"/>
    </location>
</feature>
<evidence type="ECO:0000256" key="6">
    <source>
        <dbReference type="ARBA" id="ARBA00022989"/>
    </source>
</evidence>
<evidence type="ECO:0000256" key="10">
    <source>
        <dbReference type="SAM" id="MobiDB-lite"/>
    </source>
</evidence>
<reference evidence="11" key="1">
    <citation type="submission" date="2021-10" db="EMBL/GenBank/DDBJ databases">
        <title>Tropical sea cucumber genome reveals ecological adaptation and Cuvierian tubules defense mechanism.</title>
        <authorList>
            <person name="Chen T."/>
        </authorList>
    </citation>
    <scope>NUCLEOTIDE SEQUENCE</scope>
    <source>
        <strain evidence="11">Nanhai2018</strain>
        <tissue evidence="11">Muscle</tissue>
    </source>
</reference>
<dbReference type="AlphaFoldDB" id="A0A9Q0YLV3"/>
<dbReference type="Proteomes" id="UP001152320">
    <property type="component" value="Chromosome 20"/>
</dbReference>
<name>A0A9Q0YLV3_HOLLE</name>
<evidence type="ECO:0000256" key="1">
    <source>
        <dbReference type="ARBA" id="ARBA00004323"/>
    </source>
</evidence>
<proteinExistence type="inferred from homology"/>
<keyword evidence="9" id="KW-0325">Glycoprotein</keyword>
<comment type="similarity">
    <text evidence="2">Belongs to the sulfotransferase 3 family.</text>
</comment>
<evidence type="ECO:0000256" key="8">
    <source>
        <dbReference type="ARBA" id="ARBA00023136"/>
    </source>
</evidence>
<evidence type="ECO:0000313" key="12">
    <source>
        <dbReference type="Proteomes" id="UP001152320"/>
    </source>
</evidence>
<keyword evidence="12" id="KW-1185">Reference proteome</keyword>
<protein>
    <submittedName>
        <fullName evidence="11">Heparan sulfate 2-O-sulfotransferase 1</fullName>
    </submittedName>
</protein>
<evidence type="ECO:0000256" key="2">
    <source>
        <dbReference type="ARBA" id="ARBA00010569"/>
    </source>
</evidence>
<dbReference type="InterPro" id="IPR005331">
    <property type="entry name" value="Sulfotransferase"/>
</dbReference>
<gene>
    <name evidence="11" type="ORF">HOLleu_38110</name>
</gene>
<evidence type="ECO:0000256" key="9">
    <source>
        <dbReference type="ARBA" id="ARBA00023180"/>
    </source>
</evidence>
<evidence type="ECO:0000256" key="4">
    <source>
        <dbReference type="ARBA" id="ARBA00022692"/>
    </source>
</evidence>
<dbReference type="OrthoDB" id="10019582at2759"/>
<comment type="subcellular location">
    <subcellularLocation>
        <location evidence="1">Golgi apparatus membrane</location>
        <topology evidence="1">Single-pass type II membrane protein</topology>
    </subcellularLocation>
</comment>
<sequence>MSEKTTLGWVNEMGRSSLEGQDTANSSYSELKGSYPSPKRFVLFNVLPKSGSRTLNSVAMNVAAKQGVNVENTMALTTETKLEKMERLLNETTTAQFVYSHLPFIELNGTDRKVVYISVVRDPIDRLVSLYYYKRYGDSTEPGYFRAKMDQLNLSKDTFDECVRKKGDCISNTLFHKTIQHFCGISPGKAYPSHDFCLTMSKRNIRNKYLVVGVMDDYLGFVKVLERLLPDFFKGAVSFYEQFVKLSYFDVMKTKNKTGPSDKVRHHLRSRMAKEYELYDYVKREFDTLKSKLGID</sequence>
<evidence type="ECO:0000256" key="3">
    <source>
        <dbReference type="ARBA" id="ARBA00022679"/>
    </source>
</evidence>
<keyword evidence="8" id="KW-0472">Membrane</keyword>
<keyword evidence="7" id="KW-0333">Golgi apparatus</keyword>
<accession>A0A9Q0YLV3</accession>